<organism evidence="5 6">
    <name type="scientific">Deinococcus rufus</name>
    <dbReference type="NCBI Taxonomy" id="2136097"/>
    <lineage>
        <taxon>Bacteria</taxon>
        <taxon>Thermotogati</taxon>
        <taxon>Deinococcota</taxon>
        <taxon>Deinococci</taxon>
        <taxon>Deinococcales</taxon>
        <taxon>Deinococcaceae</taxon>
        <taxon>Deinococcus</taxon>
    </lineage>
</organism>
<evidence type="ECO:0000259" key="4">
    <source>
        <dbReference type="Pfam" id="PF00149"/>
    </source>
</evidence>
<keyword evidence="1 3" id="KW-0732">Signal</keyword>
<feature type="chain" id="PRO_5046241391" evidence="3">
    <location>
        <begin position="20"/>
        <end position="340"/>
    </location>
</feature>
<feature type="signal peptide" evidence="3">
    <location>
        <begin position="1"/>
        <end position="19"/>
    </location>
</feature>
<evidence type="ECO:0000256" key="3">
    <source>
        <dbReference type="SAM" id="SignalP"/>
    </source>
</evidence>
<dbReference type="InterPro" id="IPR004843">
    <property type="entry name" value="Calcineurin-like_PHP"/>
</dbReference>
<dbReference type="Proteomes" id="UP001595803">
    <property type="component" value="Unassembled WGS sequence"/>
</dbReference>
<evidence type="ECO:0000256" key="2">
    <source>
        <dbReference type="ARBA" id="ARBA00022801"/>
    </source>
</evidence>
<evidence type="ECO:0000313" key="6">
    <source>
        <dbReference type="Proteomes" id="UP001595803"/>
    </source>
</evidence>
<feature type="domain" description="Calcineurin-like phosphoesterase" evidence="4">
    <location>
        <begin position="41"/>
        <end position="262"/>
    </location>
</feature>
<keyword evidence="2" id="KW-0378">Hydrolase</keyword>
<comment type="caution">
    <text evidence="5">The sequence shown here is derived from an EMBL/GenBank/DDBJ whole genome shotgun (WGS) entry which is preliminary data.</text>
</comment>
<name>A0ABV7Z246_9DEIO</name>
<protein>
    <submittedName>
        <fullName evidence="5">Metallophosphoesterase</fullName>
    </submittedName>
</protein>
<dbReference type="EMBL" id="JBHRZG010000001">
    <property type="protein sequence ID" value="MFC3831501.1"/>
    <property type="molecule type" value="Genomic_DNA"/>
</dbReference>
<evidence type="ECO:0000313" key="5">
    <source>
        <dbReference type="EMBL" id="MFC3831501.1"/>
    </source>
</evidence>
<dbReference type="PANTHER" id="PTHR10161">
    <property type="entry name" value="TARTRATE-RESISTANT ACID PHOSPHATASE TYPE 5"/>
    <property type="match status" value="1"/>
</dbReference>
<dbReference type="PROSITE" id="PS51257">
    <property type="entry name" value="PROKAR_LIPOPROTEIN"/>
    <property type="match status" value="1"/>
</dbReference>
<dbReference type="InterPro" id="IPR029052">
    <property type="entry name" value="Metallo-depent_PP-like"/>
</dbReference>
<proteinExistence type="predicted"/>
<dbReference type="PANTHER" id="PTHR10161:SF14">
    <property type="entry name" value="TARTRATE-RESISTANT ACID PHOSPHATASE TYPE 5"/>
    <property type="match status" value="1"/>
</dbReference>
<evidence type="ECO:0000256" key="1">
    <source>
        <dbReference type="ARBA" id="ARBA00022729"/>
    </source>
</evidence>
<reference evidence="6" key="1">
    <citation type="journal article" date="2019" name="Int. J. Syst. Evol. Microbiol.">
        <title>The Global Catalogue of Microorganisms (GCM) 10K type strain sequencing project: providing services to taxonomists for standard genome sequencing and annotation.</title>
        <authorList>
            <consortium name="The Broad Institute Genomics Platform"/>
            <consortium name="The Broad Institute Genome Sequencing Center for Infectious Disease"/>
            <person name="Wu L."/>
            <person name="Ma J."/>
        </authorList>
    </citation>
    <scope>NUCLEOTIDE SEQUENCE [LARGE SCALE GENOMIC DNA]</scope>
    <source>
        <strain evidence="6">CCTCC AB 2017081</strain>
    </source>
</reference>
<dbReference type="RefSeq" id="WP_322473053.1">
    <property type="nucleotide sequence ID" value="NZ_JBHRZG010000001.1"/>
</dbReference>
<dbReference type="SUPFAM" id="SSF56300">
    <property type="entry name" value="Metallo-dependent phosphatases"/>
    <property type="match status" value="1"/>
</dbReference>
<dbReference type="Pfam" id="PF00149">
    <property type="entry name" value="Metallophos"/>
    <property type="match status" value="1"/>
</dbReference>
<sequence length="340" mass="36328">MRALITWPLLLVLAACAPATSPTRTLPDTVAALPGLPTDHLRVVVMGDQGTGTDTQWRVAAAMREVCAREGCDLGVALGDNFYPAGPKSLNTTLFRDRFEVPYGPLKIPFLVVPGNHDESWLAGGDGADSRGADVQVAYSRINPQWVMPARSYRAPVGQLVEFFAVDTTPMAAYLPPRRADERVGGAWEVAQRAWLSGALSRSTAHWQLVLGHHPLFSNSTHGDAGQYDGLGLAFQRGDGVRTLYMVACGRADLLLAGHDHALEVFGPQPECPGTWSLVSGAAGNPASPGGGKRAAAFEVYRQAGFMVLDIAASALRVEVYVLDAAGTPQRVHIQELVRP</sequence>
<dbReference type="Gene3D" id="3.60.21.10">
    <property type="match status" value="1"/>
</dbReference>
<dbReference type="InterPro" id="IPR051558">
    <property type="entry name" value="Metallophosphoesterase_PAP"/>
</dbReference>
<keyword evidence="6" id="KW-1185">Reference proteome</keyword>
<gene>
    <name evidence="5" type="ORF">ACFOSB_01315</name>
</gene>
<accession>A0ABV7Z246</accession>